<comment type="caution">
    <text evidence="1">The sequence shown here is derived from an EMBL/GenBank/DDBJ whole genome shotgun (WGS) entry which is preliminary data.</text>
</comment>
<proteinExistence type="predicted"/>
<dbReference type="Proteomes" id="UP000824533">
    <property type="component" value="Linkage Group LG19"/>
</dbReference>
<evidence type="ECO:0000313" key="1">
    <source>
        <dbReference type="EMBL" id="KAJ0173788.1"/>
    </source>
</evidence>
<keyword evidence="2" id="KW-1185">Reference proteome</keyword>
<protein>
    <submittedName>
        <fullName evidence="1">Uncharacterized protein</fullName>
    </submittedName>
</protein>
<accession>A0ACC1CQG3</accession>
<gene>
    <name evidence="1" type="ORF">K1T71_010937</name>
</gene>
<organism evidence="1 2">
    <name type="scientific">Dendrolimus kikuchii</name>
    <dbReference type="NCBI Taxonomy" id="765133"/>
    <lineage>
        <taxon>Eukaryota</taxon>
        <taxon>Metazoa</taxon>
        <taxon>Ecdysozoa</taxon>
        <taxon>Arthropoda</taxon>
        <taxon>Hexapoda</taxon>
        <taxon>Insecta</taxon>
        <taxon>Pterygota</taxon>
        <taxon>Neoptera</taxon>
        <taxon>Endopterygota</taxon>
        <taxon>Lepidoptera</taxon>
        <taxon>Glossata</taxon>
        <taxon>Ditrysia</taxon>
        <taxon>Bombycoidea</taxon>
        <taxon>Lasiocampidae</taxon>
        <taxon>Dendrolimus</taxon>
    </lineage>
</organism>
<dbReference type="EMBL" id="CM034405">
    <property type="protein sequence ID" value="KAJ0173788.1"/>
    <property type="molecule type" value="Genomic_DNA"/>
</dbReference>
<evidence type="ECO:0000313" key="2">
    <source>
        <dbReference type="Proteomes" id="UP000824533"/>
    </source>
</evidence>
<name>A0ACC1CQG3_9NEOP</name>
<reference evidence="1 2" key="1">
    <citation type="journal article" date="2021" name="Front. Genet.">
        <title>Chromosome-Level Genome Assembly Reveals Significant Gene Expansion in the Toll and IMD Signaling Pathways of Dendrolimus kikuchii.</title>
        <authorList>
            <person name="Zhou J."/>
            <person name="Wu P."/>
            <person name="Xiong Z."/>
            <person name="Liu N."/>
            <person name="Zhao N."/>
            <person name="Ji M."/>
            <person name="Qiu Y."/>
            <person name="Yang B."/>
        </authorList>
    </citation>
    <scope>NUCLEOTIDE SEQUENCE [LARGE SCALE GENOMIC DNA]</scope>
    <source>
        <strain evidence="1">Ann1</strain>
    </source>
</reference>
<sequence length="1451" mass="156069">MGVPVRAALICACALLLQHASAELRGRCPAEGSPCPARATPCSSDDVCGEQICCNTSCGQTCIDPLYTGCENIKLSSERISRALAAENTRGGRGLLPSVRTPRCRISDGEFEEIQCDNEIISSCWCVDAAGFEVPGTRAPAAGLVNCTRTAPCAAHTCRMLCPLGFELDAKGCPLCKCRDPCSSVTCPGQLSCQLEETPCLRPPCPPVPTCKRGRSLQNICPVGEPLLISETSRPFLCGTDPGKPNCPPLYRCLVESGNDYGVCCPASLELQKAGTCPAPSSSDLDCGTPCAHDLECPSMQKCCDGGECGKHCILPHNVTLCTQQKMLAELLVVSEKEGRGYVPQCGADGSFVSRQCSRNGLVCWCVDAEGNKLRGSMGPSSSVHCSATPMAARTGGRSLSTCTRALCAGVCEYGYKTGSDGCPTCECDDPCAGFPCPDGEECVRVKDSECTGELCTGYPVCRPRVSYENPCEIGVPASDDDGAVLSCGADMDCPGGHLCLKSKKSAASVCCPDPNIIDNSTDSDVMEVNFESCGVEAEALCGLNSTISCPEGECDNDLVCCSTNNCGPVCIDPAKMKLQSDRVDDTPTMCEYLRDFDEKMEGTVDGMKLALPAPTCTYDGSFTSQQCANGRCWCVDSFGTEIPQTSTKNASSIDCDKVREELSCLEMTCRMGCDYGFELGSGRCPTCKCRDPCSGVTCPAGRACATVDVACDADYCPPVPACLPKKAGQCPYLVPSSGACEWSCRSDGECGPDERCCPTGCGTSCTRAVHETACQMRRSVALHTAAESGNPPSWSWVPKCKEDGAYEPIQCRGSDNTCWCVDTAGNEVPGTRSTNSTPTCDAPSTCPDPGCNEVLVCAHGNELDEKGCPTCECRDPCAEAKCRADETCELVPLDCEGDLCPPLARCAPSPQCPDGVDPLDAPDGSGPLICGPSAAACPSTHACRFAPHDSGPSVCCPKPRTVCFENKDEGRCTSGELINTTRWFFNHERNRCERFRYHGCSGTHNNFRTKEECNAVCPVLSPCERLREKNEAAAQKYGKGAFIPNCDVTGAWESVQCMSHIDVCWCVSARGEPLKGSLVRGAKPSCNFRQARKWVKRDPFDEKARADEVLEELIRQMTTYRVDEFNEDEDIENMELESEVREDPDNIQESREIKEDNPVISEIVEPKTADTTRRMEKPLVVEEKTVFKTKCQLMQEEIENGAEGHRPRCLSDGSFSPRQCSRGRCWCVDAAGQRRQHAGPVPDLPGRDPCELTKIESAILELELLGVDSPIAEKARSTLASKLTDLGAPVPVTLSKDKGTVKLRASLTGPKAVDVVYHIENVVKQEKLAGVKNSDNDNVLWADMIRSEYRLAAPSPPAMQQREILSESTVSVTTSYHTALIVLAATSAFIISVLCVLVMLYRGRLQREPQKAERFLPASPPVYVLSADEKAELARVLHPPPIQNDEHSRV</sequence>